<name>A0A840HXI7_9SPHN</name>
<comment type="caution">
    <text evidence="2">The sequence shown here is derived from an EMBL/GenBank/DDBJ whole genome shotgun (WGS) entry which is preliminary data.</text>
</comment>
<reference evidence="2 3" key="1">
    <citation type="submission" date="2020-08" db="EMBL/GenBank/DDBJ databases">
        <title>Genomic Encyclopedia of Type Strains, Phase IV (KMG-IV): sequencing the most valuable type-strain genomes for metagenomic binning, comparative biology and taxonomic classification.</title>
        <authorList>
            <person name="Goeker M."/>
        </authorList>
    </citation>
    <scope>NUCLEOTIDE SEQUENCE [LARGE SCALE GENOMIC DNA]</scope>
    <source>
        <strain evidence="2 3">DSM 7465</strain>
    </source>
</reference>
<dbReference type="GO" id="GO:0006355">
    <property type="term" value="P:regulation of DNA-templated transcription"/>
    <property type="evidence" value="ECO:0007669"/>
    <property type="project" value="InterPro"/>
</dbReference>
<evidence type="ECO:0000313" key="3">
    <source>
        <dbReference type="Proteomes" id="UP000575068"/>
    </source>
</evidence>
<dbReference type="InterPro" id="IPR000792">
    <property type="entry name" value="Tscrpt_reg_LuxR_C"/>
</dbReference>
<dbReference type="SMART" id="SM00421">
    <property type="entry name" value="HTH_LUXR"/>
    <property type="match status" value="1"/>
</dbReference>
<sequence length="355" mass="38872">MDEFDLLTALYDGMGDFPIWNTFLSRLRRRLGAERMRMYLVGGADQHFSGFSITAEPERSHGTINELDEAIKILLRSRLRAMRVYTSVEVNECIPEGSEVFGANCYVRIVRVVSAGIEGWLIASRGDTEFSTAESSLLDALTPHLEIALRIYSFYEHAKLRSSATDKAACLRRQGWFLLTADGVILDNDREAAKHLVGGSLLYAGSDGRLHGTMKKSEQRLAETIRSFAAGDVKEPAVIQISDRPGLGLNLLIQPFAIEGASIFSSARLIVYVQAEATDDTDRSRELAVLLNLTPREAQLAQAISRGSGIPGAAAELGVSVETARKYSKTVYCKTNSHGQAALTRMVRDLLGSLG</sequence>
<evidence type="ECO:0000313" key="2">
    <source>
        <dbReference type="EMBL" id="MBB4642805.1"/>
    </source>
</evidence>
<dbReference type="InterPro" id="IPR016032">
    <property type="entry name" value="Sig_transdc_resp-reg_C-effctor"/>
</dbReference>
<feature type="domain" description="HTH luxR-type" evidence="1">
    <location>
        <begin position="290"/>
        <end position="347"/>
    </location>
</feature>
<proteinExistence type="predicted"/>
<dbReference type="RefSeq" id="WP_184477216.1">
    <property type="nucleotide sequence ID" value="NZ_JACHOV010000015.1"/>
</dbReference>
<dbReference type="Proteomes" id="UP000575068">
    <property type="component" value="Unassembled WGS sequence"/>
</dbReference>
<dbReference type="GO" id="GO:0003677">
    <property type="term" value="F:DNA binding"/>
    <property type="evidence" value="ECO:0007669"/>
    <property type="project" value="UniProtKB-KW"/>
</dbReference>
<evidence type="ECO:0000259" key="1">
    <source>
        <dbReference type="SMART" id="SM00421"/>
    </source>
</evidence>
<dbReference type="Gene3D" id="1.10.10.10">
    <property type="entry name" value="Winged helix-like DNA-binding domain superfamily/Winged helix DNA-binding domain"/>
    <property type="match status" value="1"/>
</dbReference>
<dbReference type="EMBL" id="JACHOV010000015">
    <property type="protein sequence ID" value="MBB4642805.1"/>
    <property type="molecule type" value="Genomic_DNA"/>
</dbReference>
<accession>A0A840HXI7</accession>
<dbReference type="AlphaFoldDB" id="A0A840HXI7"/>
<protein>
    <submittedName>
        <fullName evidence="2">DNA-binding NarL/FixJ family response regulator</fullName>
    </submittedName>
</protein>
<organism evidence="2 3">
    <name type="scientific">Rhizorhapis suberifaciens</name>
    <name type="common">corky root of lettuce</name>
    <dbReference type="NCBI Taxonomy" id="13656"/>
    <lineage>
        <taxon>Bacteria</taxon>
        <taxon>Pseudomonadati</taxon>
        <taxon>Pseudomonadota</taxon>
        <taxon>Alphaproteobacteria</taxon>
        <taxon>Sphingomonadales</taxon>
        <taxon>Sphingomonadaceae</taxon>
        <taxon>Rhizorhapis</taxon>
    </lineage>
</organism>
<keyword evidence="2" id="KW-0238">DNA-binding</keyword>
<dbReference type="InterPro" id="IPR036388">
    <property type="entry name" value="WH-like_DNA-bd_sf"/>
</dbReference>
<gene>
    <name evidence="2" type="ORF">HNQ99_003141</name>
</gene>
<keyword evidence="3" id="KW-1185">Reference proteome</keyword>
<dbReference type="SUPFAM" id="SSF46894">
    <property type="entry name" value="C-terminal effector domain of the bipartite response regulators"/>
    <property type="match status" value="1"/>
</dbReference>